<feature type="region of interest" description="Disordered" evidence="1">
    <location>
        <begin position="187"/>
        <end position="246"/>
    </location>
</feature>
<dbReference type="Gene3D" id="3.40.430.10">
    <property type="entry name" value="Dihydrofolate Reductase, subunit A"/>
    <property type="match status" value="1"/>
</dbReference>
<dbReference type="Pfam" id="PF01872">
    <property type="entry name" value="RibD_C"/>
    <property type="match status" value="1"/>
</dbReference>
<dbReference type="EMBL" id="WBMT01000001">
    <property type="protein sequence ID" value="KAB2352216.1"/>
    <property type="molecule type" value="Genomic_DNA"/>
</dbReference>
<feature type="domain" description="Bacterial bifunctional deaminase-reductase C-terminal" evidence="2">
    <location>
        <begin position="2"/>
        <end position="182"/>
    </location>
</feature>
<dbReference type="GO" id="GO:0009231">
    <property type="term" value="P:riboflavin biosynthetic process"/>
    <property type="evidence" value="ECO:0007669"/>
    <property type="project" value="InterPro"/>
</dbReference>
<dbReference type="PANTHER" id="PTHR38011:SF11">
    <property type="entry name" value="2,5-DIAMINO-6-RIBOSYLAMINO-4(3H)-PYRIMIDINONE 5'-PHOSPHATE REDUCTASE"/>
    <property type="match status" value="1"/>
</dbReference>
<dbReference type="InterPro" id="IPR050765">
    <property type="entry name" value="Riboflavin_Biosynth_HTPR"/>
</dbReference>
<dbReference type="InterPro" id="IPR024072">
    <property type="entry name" value="DHFR-like_dom_sf"/>
</dbReference>
<evidence type="ECO:0000256" key="1">
    <source>
        <dbReference type="SAM" id="MobiDB-lite"/>
    </source>
</evidence>
<gene>
    <name evidence="3" type="ORF">F8566_00425</name>
</gene>
<reference evidence="3 4" key="1">
    <citation type="submission" date="2019-09" db="EMBL/GenBank/DDBJ databases">
        <title>Actinomadura physcomitrii sp. nov., a novel actinomycete isolated from moss [Physcomitrium sphaericum (Ludw) Fuernr].</title>
        <authorList>
            <person name="Zhuang X."/>
            <person name="Liu C."/>
        </authorList>
    </citation>
    <scope>NUCLEOTIDE SEQUENCE [LARGE SCALE GENOMIC DNA]</scope>
    <source>
        <strain evidence="3 4">HMC1</strain>
    </source>
</reference>
<sequence>MRKIVVSTWTTLDGFVAGPRDEMDWLLIDDQMYRYERELVEGSGSLLLGRITHTDFAGHWPRAAQDPDETDEVREYARRVDTMEKIVVSASGNIAAWQNTRRLERVDRDEVIELKRGHGKDIVVYGSLAVIRALVELRLVDEFHMLVHPVALRDGKALFENGRPPQRLELVSAEPFTSGVVLMKYRPVDRVPPPPEPRHNRRQSSLPGSVAAREPSQRAQPGPKWSPNTATDSAVRSFRPAHRSGL</sequence>
<keyword evidence="4" id="KW-1185">Reference proteome</keyword>
<dbReference type="SUPFAM" id="SSF53597">
    <property type="entry name" value="Dihydrofolate reductase-like"/>
    <property type="match status" value="1"/>
</dbReference>
<organism evidence="3 4">
    <name type="scientific">Actinomadura rudentiformis</name>
    <dbReference type="NCBI Taxonomy" id="359158"/>
    <lineage>
        <taxon>Bacteria</taxon>
        <taxon>Bacillati</taxon>
        <taxon>Actinomycetota</taxon>
        <taxon>Actinomycetes</taxon>
        <taxon>Streptosporangiales</taxon>
        <taxon>Thermomonosporaceae</taxon>
        <taxon>Actinomadura</taxon>
    </lineage>
</organism>
<dbReference type="PANTHER" id="PTHR38011">
    <property type="entry name" value="DIHYDROFOLATE REDUCTASE FAMILY PROTEIN (AFU_ORTHOLOGUE AFUA_8G06820)"/>
    <property type="match status" value="1"/>
</dbReference>
<proteinExistence type="predicted"/>
<evidence type="ECO:0000313" key="4">
    <source>
        <dbReference type="Proteomes" id="UP000468735"/>
    </source>
</evidence>
<dbReference type="AlphaFoldDB" id="A0A6H9Z793"/>
<dbReference type="OrthoDB" id="7949219at2"/>
<accession>A0A6H9Z793</accession>
<dbReference type="GO" id="GO:0008703">
    <property type="term" value="F:5-amino-6-(5-phosphoribosylamino)uracil reductase activity"/>
    <property type="evidence" value="ECO:0007669"/>
    <property type="project" value="InterPro"/>
</dbReference>
<dbReference type="RefSeq" id="WP_151556818.1">
    <property type="nucleotide sequence ID" value="NZ_WBMT01000001.1"/>
</dbReference>
<evidence type="ECO:0000313" key="3">
    <source>
        <dbReference type="EMBL" id="KAB2352216.1"/>
    </source>
</evidence>
<protein>
    <submittedName>
        <fullName evidence="3">Dihydrofolate reductase family protein</fullName>
    </submittedName>
</protein>
<dbReference type="Proteomes" id="UP000468735">
    <property type="component" value="Unassembled WGS sequence"/>
</dbReference>
<dbReference type="InterPro" id="IPR002734">
    <property type="entry name" value="RibDG_C"/>
</dbReference>
<name>A0A6H9Z793_9ACTN</name>
<comment type="caution">
    <text evidence="3">The sequence shown here is derived from an EMBL/GenBank/DDBJ whole genome shotgun (WGS) entry which is preliminary data.</text>
</comment>
<evidence type="ECO:0000259" key="2">
    <source>
        <dbReference type="Pfam" id="PF01872"/>
    </source>
</evidence>